<dbReference type="GO" id="GO:0003723">
    <property type="term" value="F:RNA binding"/>
    <property type="evidence" value="ECO:0007669"/>
    <property type="project" value="UniProtKB-UniRule"/>
</dbReference>
<dbReference type="SUPFAM" id="SSF54928">
    <property type="entry name" value="RNA-binding domain, RBD"/>
    <property type="match status" value="1"/>
</dbReference>
<keyword evidence="1" id="KW-0694">RNA-binding</keyword>
<accession>A0ABD0XK31</accession>
<dbReference type="Gene3D" id="3.30.70.330">
    <property type="match status" value="1"/>
</dbReference>
<name>A0ABD0XK31_UMBPY</name>
<dbReference type="InterPro" id="IPR009909">
    <property type="entry name" value="Nmi/IFP35_dom"/>
</dbReference>
<sequence>MLRISEASKTIVVSGVPDVLTPSRMADKLIIHFQSSRSHGGDVEKVEYPTNFKGVGFVTFEKNTDAEKVITKEQIMRDKEFPQDYHLTVYKFTPDVFFYVNADLDLSMFGEDEQQREAIQNLQAVHRSVRIGPLVMPGQWRGGTVKVEGPFTALKALRQDLLQRAGGSNSHTGIVLPMVQNDF</sequence>
<evidence type="ECO:0000256" key="1">
    <source>
        <dbReference type="PROSITE-ProRule" id="PRU00176"/>
    </source>
</evidence>
<evidence type="ECO:0000313" key="3">
    <source>
        <dbReference type="EMBL" id="KAL1021793.1"/>
    </source>
</evidence>
<dbReference type="InterPro" id="IPR012677">
    <property type="entry name" value="Nucleotide-bd_a/b_plait_sf"/>
</dbReference>
<dbReference type="EMBL" id="JAGEUA010000001">
    <property type="protein sequence ID" value="KAL1021793.1"/>
    <property type="molecule type" value="Genomic_DNA"/>
</dbReference>
<feature type="domain" description="RRM" evidence="2">
    <location>
        <begin position="9"/>
        <end position="94"/>
    </location>
</feature>
<proteinExistence type="predicted"/>
<protein>
    <recommendedName>
        <fullName evidence="2">RRM domain-containing protein</fullName>
    </recommendedName>
</protein>
<reference evidence="3 4" key="1">
    <citation type="submission" date="2024-06" db="EMBL/GenBank/DDBJ databases">
        <authorList>
            <person name="Pan Q."/>
            <person name="Wen M."/>
            <person name="Jouanno E."/>
            <person name="Zahm M."/>
            <person name="Klopp C."/>
            <person name="Cabau C."/>
            <person name="Louis A."/>
            <person name="Berthelot C."/>
            <person name="Parey E."/>
            <person name="Roest Crollius H."/>
            <person name="Montfort J."/>
            <person name="Robinson-Rechavi M."/>
            <person name="Bouchez O."/>
            <person name="Lampietro C."/>
            <person name="Lopez Roques C."/>
            <person name="Donnadieu C."/>
            <person name="Postlethwait J."/>
            <person name="Bobe J."/>
            <person name="Verreycken H."/>
            <person name="Guiguen Y."/>
        </authorList>
    </citation>
    <scope>NUCLEOTIDE SEQUENCE [LARGE SCALE GENOMIC DNA]</scope>
    <source>
        <strain evidence="3">Up_M1</strain>
        <tissue evidence="3">Testis</tissue>
    </source>
</reference>
<dbReference type="Proteomes" id="UP001557470">
    <property type="component" value="Unassembled WGS sequence"/>
</dbReference>
<organism evidence="3 4">
    <name type="scientific">Umbra pygmaea</name>
    <name type="common">Eastern mudminnow</name>
    <dbReference type="NCBI Taxonomy" id="75934"/>
    <lineage>
        <taxon>Eukaryota</taxon>
        <taxon>Metazoa</taxon>
        <taxon>Chordata</taxon>
        <taxon>Craniata</taxon>
        <taxon>Vertebrata</taxon>
        <taxon>Euteleostomi</taxon>
        <taxon>Actinopterygii</taxon>
        <taxon>Neopterygii</taxon>
        <taxon>Teleostei</taxon>
        <taxon>Protacanthopterygii</taxon>
        <taxon>Esociformes</taxon>
        <taxon>Umbridae</taxon>
        <taxon>Umbra</taxon>
    </lineage>
</organism>
<dbReference type="PANTHER" id="PTHR15225:SF8">
    <property type="entry name" value="RNA-BINDING PROTEIN 43"/>
    <property type="match status" value="1"/>
</dbReference>
<gene>
    <name evidence="3" type="ORF">UPYG_G00018040</name>
</gene>
<dbReference type="AlphaFoldDB" id="A0ABD0XK31"/>
<dbReference type="InterPro" id="IPR035979">
    <property type="entry name" value="RBD_domain_sf"/>
</dbReference>
<dbReference type="PANTHER" id="PTHR15225">
    <property type="entry name" value="INTERFERON-INDUCED PROTEIN 35/NMI N-MYC/STAT INTERACTING PROTEIN"/>
    <property type="match status" value="1"/>
</dbReference>
<comment type="caution">
    <text evidence="3">The sequence shown here is derived from an EMBL/GenBank/DDBJ whole genome shotgun (WGS) entry which is preliminary data.</text>
</comment>
<evidence type="ECO:0000313" key="4">
    <source>
        <dbReference type="Proteomes" id="UP001557470"/>
    </source>
</evidence>
<evidence type="ECO:0000259" key="2">
    <source>
        <dbReference type="PROSITE" id="PS50102"/>
    </source>
</evidence>
<dbReference type="Pfam" id="PF07292">
    <property type="entry name" value="NID"/>
    <property type="match status" value="1"/>
</dbReference>
<keyword evidence="4" id="KW-1185">Reference proteome</keyword>
<dbReference type="InterPro" id="IPR000504">
    <property type="entry name" value="RRM_dom"/>
</dbReference>
<dbReference type="PROSITE" id="PS50102">
    <property type="entry name" value="RRM"/>
    <property type="match status" value="1"/>
</dbReference>